<dbReference type="STRING" id="404380.Gbem_3640"/>
<keyword evidence="2" id="KW-1185">Reference proteome</keyword>
<sequence length="406" mass="47046">MSTVNWFTAFRCQLSIVNCQLVYGVSVVKIIEKHVQLDFPLGHHLHCLIAQIPNRLRRRDHLFTLEKPEEQWRMVQSVLDLVAAGDGNLKRLHFLMFPETSVPLSHFDEMLSTIEHKFRPNTVTMFGLEQITLEQYRSLLIRFHADNADALECVEHDVDSGDILGMPVNWCCVAIKESTGRVRVFLEAKTHPFRGEEFLDKDHDLYRGRHFYLFRGEPACFNFMTIICLDYLYRDLYSSNIKQIIDHSNRLFFTMRQSLDALFVIQCNPKPEHRSYREVLSGFYGEYLEDTPGVRETVTLFGNCSDESEIQGVRCAPCYGISFVAISAKHKMPPYQEREFSSDDFDGAPVCRLRFSSGTRLFYFNLPLNHELDPRTSRVPLKVHAVMRWAGEEWVKVGDGEGQSSR</sequence>
<evidence type="ECO:0000313" key="2">
    <source>
        <dbReference type="Proteomes" id="UP000008825"/>
    </source>
</evidence>
<accession>B5ED15</accession>
<gene>
    <name evidence="1" type="ordered locus">Gbem_3640</name>
</gene>
<dbReference type="EMBL" id="CP001124">
    <property type="protein sequence ID" value="ACH40632.1"/>
    <property type="molecule type" value="Genomic_DNA"/>
</dbReference>
<dbReference type="Proteomes" id="UP000008825">
    <property type="component" value="Chromosome"/>
</dbReference>
<dbReference type="HOGENOM" id="CLU_709502_0_0_7"/>
<protein>
    <submittedName>
        <fullName evidence="1">Uncharacterized protein</fullName>
    </submittedName>
</protein>
<name>B5ED15_CITBB</name>
<organism evidence="1 2">
    <name type="scientific">Citrifermentans bemidjiense (strain ATCC BAA-1014 / DSM 16622 / JCM 12645 / Bem)</name>
    <name type="common">Geobacter bemidjiensis</name>
    <dbReference type="NCBI Taxonomy" id="404380"/>
    <lineage>
        <taxon>Bacteria</taxon>
        <taxon>Pseudomonadati</taxon>
        <taxon>Thermodesulfobacteriota</taxon>
        <taxon>Desulfuromonadia</taxon>
        <taxon>Geobacterales</taxon>
        <taxon>Geobacteraceae</taxon>
        <taxon>Citrifermentans</taxon>
    </lineage>
</organism>
<evidence type="ECO:0000313" key="1">
    <source>
        <dbReference type="EMBL" id="ACH40632.1"/>
    </source>
</evidence>
<reference evidence="1 2" key="2">
    <citation type="journal article" date="2010" name="BMC Genomics">
        <title>The genome of Geobacter bemidjiensis, exemplar for the subsurface clade of Geobacter species that predominate in Fe(III)-reducing subsurface environments.</title>
        <authorList>
            <person name="Aklujkar M."/>
            <person name="Young N.D."/>
            <person name="Holmes D."/>
            <person name="Chavan M."/>
            <person name="Risso C."/>
            <person name="Kiss H.E."/>
            <person name="Han C.S."/>
            <person name="Land M.L."/>
            <person name="Lovley D.R."/>
        </authorList>
    </citation>
    <scope>NUCLEOTIDE SEQUENCE [LARGE SCALE GENOMIC DNA]</scope>
    <source>
        <strain evidence="2">ATCC BAA-1014 / DSM 16622 / JCM 12645 / Bem</strain>
    </source>
</reference>
<dbReference type="AlphaFoldDB" id="B5ED15"/>
<dbReference type="KEGG" id="gbm:Gbem_3640"/>
<proteinExistence type="predicted"/>
<reference evidence="1 2" key="1">
    <citation type="submission" date="2008-07" db="EMBL/GenBank/DDBJ databases">
        <title>Complete sequence of Geobacter bemidjiensis BEM.</title>
        <authorList>
            <consortium name="US DOE Joint Genome Institute"/>
            <person name="Lucas S."/>
            <person name="Copeland A."/>
            <person name="Lapidus A."/>
            <person name="Glavina del Rio T."/>
            <person name="Dalin E."/>
            <person name="Tice H."/>
            <person name="Bruce D."/>
            <person name="Goodwin L."/>
            <person name="Pitluck S."/>
            <person name="Kiss H."/>
            <person name="Brettin T."/>
            <person name="Detter J.C."/>
            <person name="Han C."/>
            <person name="Kuske C.R."/>
            <person name="Schmutz J."/>
            <person name="Larimer F."/>
            <person name="Land M."/>
            <person name="Hauser L."/>
            <person name="Kyrpides N."/>
            <person name="Lykidis A."/>
            <person name="Lovley D."/>
            <person name="Richardson P."/>
        </authorList>
    </citation>
    <scope>NUCLEOTIDE SEQUENCE [LARGE SCALE GENOMIC DNA]</scope>
    <source>
        <strain evidence="2">ATCC BAA-1014 / DSM 16622 / JCM 12645 / Bem</strain>
    </source>
</reference>